<accession>A0ABQ1KFV2</accession>
<organism evidence="1 2">
    <name type="scientific">Marivita lacus</name>
    <dbReference type="NCBI Taxonomy" id="1323742"/>
    <lineage>
        <taxon>Bacteria</taxon>
        <taxon>Pseudomonadati</taxon>
        <taxon>Pseudomonadota</taxon>
        <taxon>Alphaproteobacteria</taxon>
        <taxon>Rhodobacterales</taxon>
        <taxon>Roseobacteraceae</taxon>
        <taxon>Marivita</taxon>
    </lineage>
</organism>
<sequence>MPLGAADWSQPFLDTRHLSQAVACWGGAAFCDAVGHTGFDNAQEAGDDPLFAKAAGCGVRPFEKLPIPRLIARMRIMQ</sequence>
<protein>
    <submittedName>
        <fullName evidence="1">Uncharacterized protein</fullName>
    </submittedName>
</protein>
<proteinExistence type="predicted"/>
<evidence type="ECO:0000313" key="1">
    <source>
        <dbReference type="EMBL" id="GGB94893.1"/>
    </source>
</evidence>
<keyword evidence="2" id="KW-1185">Reference proteome</keyword>
<evidence type="ECO:0000313" key="2">
    <source>
        <dbReference type="Proteomes" id="UP000645462"/>
    </source>
</evidence>
<dbReference type="EMBL" id="BMFC01000002">
    <property type="protein sequence ID" value="GGB94893.1"/>
    <property type="molecule type" value="Genomic_DNA"/>
</dbReference>
<dbReference type="Proteomes" id="UP000645462">
    <property type="component" value="Unassembled WGS sequence"/>
</dbReference>
<name>A0ABQ1KFV2_9RHOB</name>
<gene>
    <name evidence="1" type="ORF">GCM10011363_09420</name>
</gene>
<comment type="caution">
    <text evidence="1">The sequence shown here is derived from an EMBL/GenBank/DDBJ whole genome shotgun (WGS) entry which is preliminary data.</text>
</comment>
<reference evidence="2" key="1">
    <citation type="journal article" date="2019" name="Int. J. Syst. Evol. Microbiol.">
        <title>The Global Catalogue of Microorganisms (GCM) 10K type strain sequencing project: providing services to taxonomists for standard genome sequencing and annotation.</title>
        <authorList>
            <consortium name="The Broad Institute Genomics Platform"/>
            <consortium name="The Broad Institute Genome Sequencing Center for Infectious Disease"/>
            <person name="Wu L."/>
            <person name="Ma J."/>
        </authorList>
    </citation>
    <scope>NUCLEOTIDE SEQUENCE [LARGE SCALE GENOMIC DNA]</scope>
    <source>
        <strain evidence="2">CGMCC 1.12478</strain>
    </source>
</reference>